<dbReference type="OrthoDB" id="9806181at2"/>
<dbReference type="AlphaFoldDB" id="A0A6N8J693"/>
<evidence type="ECO:0000313" key="3">
    <source>
        <dbReference type="Proteomes" id="UP000468388"/>
    </source>
</evidence>
<dbReference type="InterPro" id="IPR012664">
    <property type="entry name" value="CHP02452"/>
</dbReference>
<dbReference type="InterPro" id="IPR019261">
    <property type="entry name" value="PARG_cat_microbial"/>
</dbReference>
<gene>
    <name evidence="2" type="ORF">GO495_09220</name>
</gene>
<dbReference type="Pfam" id="PF10021">
    <property type="entry name" value="PARG_cat_microb"/>
    <property type="match status" value="1"/>
</dbReference>
<dbReference type="NCBIfam" id="TIGR02452">
    <property type="entry name" value="TIGR02452 family protein"/>
    <property type="match status" value="1"/>
</dbReference>
<evidence type="ECO:0000313" key="2">
    <source>
        <dbReference type="EMBL" id="MVT40757.1"/>
    </source>
</evidence>
<sequence>MNRNARVEIAQQTLDIMAAGHYINRRNKPVDISTDLAYAVENTVHYTPEDFENKQFARLDTQLNNEICKIEVTPESTFAATRRLIVEEGQENVCCLNFASAKNPGGGFIKGAHSQEETLSRASGLYACQVNKMEMYQINRLHDSCLYTDHMLYSPLVPVFRDDNDQLLDEHYCVSIITSPAVNAGAVKMNEPEKVDHIPTVMFNRIEKLLLLAVAQQQSTLVLGAWGCGVFRNDTREVARWFAQHLQRELFSKAFKRVVFAIYSPSDKQETLNIFKQQFASMSDNNAHTVQG</sequence>
<organism evidence="2 3">
    <name type="scientific">Chitinophaga oryziterrae</name>
    <dbReference type="NCBI Taxonomy" id="1031224"/>
    <lineage>
        <taxon>Bacteria</taxon>
        <taxon>Pseudomonadati</taxon>
        <taxon>Bacteroidota</taxon>
        <taxon>Chitinophagia</taxon>
        <taxon>Chitinophagales</taxon>
        <taxon>Chitinophagaceae</taxon>
        <taxon>Chitinophaga</taxon>
    </lineage>
</organism>
<accession>A0A6N8J693</accession>
<evidence type="ECO:0000259" key="1">
    <source>
        <dbReference type="Pfam" id="PF10021"/>
    </source>
</evidence>
<dbReference type="SUPFAM" id="SSF52949">
    <property type="entry name" value="Macro domain-like"/>
    <property type="match status" value="1"/>
</dbReference>
<keyword evidence="3" id="KW-1185">Reference proteome</keyword>
<dbReference type="PIRSF" id="PIRSF014899">
    <property type="entry name" value="UCP014899"/>
    <property type="match status" value="1"/>
</dbReference>
<dbReference type="PANTHER" id="PTHR35596:SF1">
    <property type="entry name" value="MICROBIAL-TYPE PARG CATALYTIC DOMAIN-CONTAINING PROTEIN"/>
    <property type="match status" value="1"/>
</dbReference>
<reference evidence="2 3" key="1">
    <citation type="submission" date="2019-12" db="EMBL/GenBank/DDBJ databases">
        <title>The draft genomic sequence of strain Chitinophaga oryziterrae JCM 16595.</title>
        <authorList>
            <person name="Zhang X."/>
        </authorList>
    </citation>
    <scope>NUCLEOTIDE SEQUENCE [LARGE SCALE GENOMIC DNA]</scope>
    <source>
        <strain evidence="2 3">JCM 16595</strain>
    </source>
</reference>
<dbReference type="EMBL" id="WRXO01000002">
    <property type="protein sequence ID" value="MVT40757.1"/>
    <property type="molecule type" value="Genomic_DNA"/>
</dbReference>
<feature type="domain" description="Microbial-type PARG catalytic" evidence="1">
    <location>
        <begin position="10"/>
        <end position="162"/>
    </location>
</feature>
<dbReference type="PANTHER" id="PTHR35596">
    <property type="entry name" value="DUF2263 DOMAIN-CONTAINING PROTEIN"/>
    <property type="match status" value="1"/>
</dbReference>
<dbReference type="Proteomes" id="UP000468388">
    <property type="component" value="Unassembled WGS sequence"/>
</dbReference>
<name>A0A6N8J693_9BACT</name>
<dbReference type="RefSeq" id="WP_157299391.1">
    <property type="nucleotide sequence ID" value="NZ_BAAAZB010000010.1"/>
</dbReference>
<dbReference type="Gene3D" id="3.40.220.10">
    <property type="entry name" value="Leucine Aminopeptidase, subunit E, domain 1"/>
    <property type="match status" value="1"/>
</dbReference>
<comment type="caution">
    <text evidence="2">The sequence shown here is derived from an EMBL/GenBank/DDBJ whole genome shotgun (WGS) entry which is preliminary data.</text>
</comment>
<proteinExistence type="predicted"/>
<dbReference type="InterPro" id="IPR043472">
    <property type="entry name" value="Macro_dom-like"/>
</dbReference>
<protein>
    <submittedName>
        <fullName evidence="2">TIGR02452 family protein</fullName>
    </submittedName>
</protein>